<dbReference type="SUPFAM" id="SSF49899">
    <property type="entry name" value="Concanavalin A-like lectins/glucanases"/>
    <property type="match status" value="1"/>
</dbReference>
<evidence type="ECO:0000313" key="1">
    <source>
        <dbReference type="Proteomes" id="UP000887565"/>
    </source>
</evidence>
<dbReference type="WBParaSite" id="nRc.2.0.1.t29243-RA">
    <property type="protein sequence ID" value="nRc.2.0.1.t29243-RA"/>
    <property type="gene ID" value="nRc.2.0.1.g29243"/>
</dbReference>
<dbReference type="Proteomes" id="UP000887565">
    <property type="component" value="Unplaced"/>
</dbReference>
<organism evidence="1 2">
    <name type="scientific">Romanomermis culicivorax</name>
    <name type="common">Nematode worm</name>
    <dbReference type="NCBI Taxonomy" id="13658"/>
    <lineage>
        <taxon>Eukaryota</taxon>
        <taxon>Metazoa</taxon>
        <taxon>Ecdysozoa</taxon>
        <taxon>Nematoda</taxon>
        <taxon>Enoplea</taxon>
        <taxon>Dorylaimia</taxon>
        <taxon>Mermithida</taxon>
        <taxon>Mermithoidea</taxon>
        <taxon>Mermithidae</taxon>
        <taxon>Romanomermis</taxon>
    </lineage>
</organism>
<dbReference type="InterPro" id="IPR013320">
    <property type="entry name" value="ConA-like_dom_sf"/>
</dbReference>
<sequence>MTTFDDQFYVTLPSNADLIDKLNAKIGAAIVGTDVEIIFSYNKHRGGWVNLKKESGTSLLRINLSNPLMQSMHTVYNPETVDFWVKIYQHSIQDNQFQLAANGCAYNLTLDANNNPTSNVVAPINLISKTFFEQIKIYLNGKLISESSDRYTYRAYLEMELNYGGNAKSTH</sequence>
<protein>
    <submittedName>
        <fullName evidence="2">Galectin</fullName>
    </submittedName>
</protein>
<reference evidence="2" key="1">
    <citation type="submission" date="2022-11" db="UniProtKB">
        <authorList>
            <consortium name="WormBaseParasite"/>
        </authorList>
    </citation>
    <scope>IDENTIFICATION</scope>
</reference>
<name>A0A915JSZ9_ROMCU</name>
<keyword evidence="1" id="KW-1185">Reference proteome</keyword>
<proteinExistence type="predicted"/>
<accession>A0A915JSZ9</accession>
<dbReference type="AlphaFoldDB" id="A0A915JSZ9"/>
<evidence type="ECO:0000313" key="2">
    <source>
        <dbReference type="WBParaSite" id="nRc.2.0.1.t29243-RA"/>
    </source>
</evidence>